<sequence>MLNYRLEGLSIQNSNPQKPIEDAYVVTSVGKDQEVIAVLDGATGRYGLSGKIASETFQQELETMQEKDTLLEVLERANQKLASKAIAKFEELIAQKALPADFIEQYRSIQETDPQEIITKIDPAYSTSTAGVIIKIDRRKDEMELVQTGDCMAIAKMEDGQIQPLTKDHVAKSDLFSYHAQQIARDQLMKEQNIKNLSNLSTEEYQAFQSEVQKRMELTLKTGRRNANHTGSSPISGGAVLLSNEHDQGSSYAYPIFNGVPIDLTLHHQTIPLKNINELLLLSDGLVVPQPRIGADGWQLAGELVFNEEGKGLNSLLEIVQLIETIDPRMEYFKDRVKPDDDKTAIHLCFERSRSQHPLQTKLQQRAEADRPTLEVQLISDRDHADVTFSYQTR</sequence>
<dbReference type="SUPFAM" id="SSF81606">
    <property type="entry name" value="PP2C-like"/>
    <property type="match status" value="1"/>
</dbReference>
<dbReference type="InterPro" id="IPR001932">
    <property type="entry name" value="PPM-type_phosphatase-like_dom"/>
</dbReference>
<name>A0A1M4VQ25_9BACL</name>
<dbReference type="AlphaFoldDB" id="A0A1M4VQ25"/>
<evidence type="ECO:0000313" key="2">
    <source>
        <dbReference type="EMBL" id="SHE71154.1"/>
    </source>
</evidence>
<evidence type="ECO:0000259" key="1">
    <source>
        <dbReference type="Pfam" id="PF13672"/>
    </source>
</evidence>
<keyword evidence="3" id="KW-1185">Reference proteome</keyword>
<dbReference type="EMBL" id="FQVL01000002">
    <property type="protein sequence ID" value="SHE71154.1"/>
    <property type="molecule type" value="Genomic_DNA"/>
</dbReference>
<evidence type="ECO:0000313" key="3">
    <source>
        <dbReference type="Proteomes" id="UP000184476"/>
    </source>
</evidence>
<dbReference type="STRING" id="112248.SAMN05444392_102475"/>
<protein>
    <submittedName>
        <fullName evidence="2">Protein phosphatase 2C</fullName>
    </submittedName>
</protein>
<feature type="domain" description="PPM-type phosphatase" evidence="1">
    <location>
        <begin position="17"/>
        <end position="286"/>
    </location>
</feature>
<dbReference type="Proteomes" id="UP000184476">
    <property type="component" value="Unassembled WGS sequence"/>
</dbReference>
<reference evidence="2 3" key="1">
    <citation type="submission" date="2016-11" db="EMBL/GenBank/DDBJ databases">
        <authorList>
            <person name="Jaros S."/>
            <person name="Januszkiewicz K."/>
            <person name="Wedrychowicz H."/>
        </authorList>
    </citation>
    <scope>NUCLEOTIDE SEQUENCE [LARGE SCALE GENOMIC DNA]</scope>
    <source>
        <strain evidence="2 3">DSM 44666</strain>
    </source>
</reference>
<dbReference type="OrthoDB" id="1755431at2"/>
<accession>A0A1M4VQ25</accession>
<organism evidence="2 3">
    <name type="scientific">Seinonella peptonophila</name>
    <dbReference type="NCBI Taxonomy" id="112248"/>
    <lineage>
        <taxon>Bacteria</taxon>
        <taxon>Bacillati</taxon>
        <taxon>Bacillota</taxon>
        <taxon>Bacilli</taxon>
        <taxon>Bacillales</taxon>
        <taxon>Thermoactinomycetaceae</taxon>
        <taxon>Seinonella</taxon>
    </lineage>
</organism>
<dbReference type="Gene3D" id="3.60.40.10">
    <property type="entry name" value="PPM-type phosphatase domain"/>
    <property type="match status" value="1"/>
</dbReference>
<proteinExistence type="predicted"/>
<dbReference type="Pfam" id="PF13672">
    <property type="entry name" value="PP2C_2"/>
    <property type="match status" value="1"/>
</dbReference>
<dbReference type="RefSeq" id="WP_073154041.1">
    <property type="nucleotide sequence ID" value="NZ_FQVL01000002.1"/>
</dbReference>
<gene>
    <name evidence="2" type="ORF">SAMN05444392_102475</name>
</gene>
<dbReference type="InterPro" id="IPR036457">
    <property type="entry name" value="PPM-type-like_dom_sf"/>
</dbReference>